<sequence>MLTLTAPSTPTLSSELKALIEQRNVLTSRSKTKVLNALDHQIIQDKFSRQADQKAKRIEEIFTSEVSYLNQLEVAMKYFRTPILESNLKVPDGLKTLLDNLESLYKVNGELLNELRKHGENVAKAFITVAPFFKLYSVYAYDYRQGIAVLQDLPKSNPKLDSLIKRQETRPEVGTKLGSLLISPIQRVPRYRLLLKELISYASPSSPEYDNILEAIRLVETATEHINSLVSEQENMQRIIELQKSLCGGRPILVYPGRRLIKEGILMKVSKKCKKPQPRYFVLMSDVLMYCKMTGVPLGEPNSLRCSCVLPLRKCSVKQVLSDKVFNVSCLPLSLNLYSDEPYTSDGWIAALNQTIEQEEQGRQTLLRRGSSRHPMRKKETNAMTETLTPRKRKQQQEDIDDICLPFHSPWKRNKMTSNTSPSQFASEMGHQQPRRAGYLSSIKKAISNFGQSIQKYWVPIYTGRETADRRITN</sequence>
<dbReference type="SMART" id="SM00325">
    <property type="entry name" value="RhoGEF"/>
    <property type="match status" value="1"/>
</dbReference>
<feature type="domain" description="DH" evidence="3">
    <location>
        <begin position="53"/>
        <end position="229"/>
    </location>
</feature>
<reference evidence="4 5" key="1">
    <citation type="submission" date="2023-09" db="EMBL/GenBank/DDBJ databases">
        <title>Nesidiocoris tenuis whole genome shotgun sequence.</title>
        <authorList>
            <person name="Shibata T."/>
            <person name="Shimoda M."/>
            <person name="Kobayashi T."/>
            <person name="Uehara T."/>
        </authorList>
    </citation>
    <scope>NUCLEOTIDE SEQUENCE [LARGE SCALE GENOMIC DNA]</scope>
    <source>
        <strain evidence="4 5">Japan</strain>
    </source>
</reference>
<dbReference type="SUPFAM" id="SSF48065">
    <property type="entry name" value="DBL homology domain (DH-domain)"/>
    <property type="match status" value="1"/>
</dbReference>
<gene>
    <name evidence="4" type="ORF">NTJ_11089</name>
</gene>
<dbReference type="InterPro" id="IPR035899">
    <property type="entry name" value="DBL_dom_sf"/>
</dbReference>
<dbReference type="SUPFAM" id="SSF50729">
    <property type="entry name" value="PH domain-like"/>
    <property type="match status" value="1"/>
</dbReference>
<dbReference type="CDD" id="cd00160">
    <property type="entry name" value="RhoGEF"/>
    <property type="match status" value="1"/>
</dbReference>
<organism evidence="4 5">
    <name type="scientific">Nesidiocoris tenuis</name>
    <dbReference type="NCBI Taxonomy" id="355587"/>
    <lineage>
        <taxon>Eukaryota</taxon>
        <taxon>Metazoa</taxon>
        <taxon>Ecdysozoa</taxon>
        <taxon>Arthropoda</taxon>
        <taxon>Hexapoda</taxon>
        <taxon>Insecta</taxon>
        <taxon>Pterygota</taxon>
        <taxon>Neoptera</taxon>
        <taxon>Paraneoptera</taxon>
        <taxon>Hemiptera</taxon>
        <taxon>Heteroptera</taxon>
        <taxon>Panheteroptera</taxon>
        <taxon>Cimicomorpha</taxon>
        <taxon>Miridae</taxon>
        <taxon>Dicyphina</taxon>
        <taxon>Nesidiocoris</taxon>
    </lineage>
</organism>
<evidence type="ECO:0000259" key="3">
    <source>
        <dbReference type="PROSITE" id="PS50010"/>
    </source>
</evidence>
<name>A0ABN7B1H1_9HEMI</name>
<feature type="domain" description="PH" evidence="2">
    <location>
        <begin position="259"/>
        <end position="357"/>
    </location>
</feature>
<dbReference type="PROSITE" id="PS50010">
    <property type="entry name" value="DH_2"/>
    <property type="match status" value="1"/>
</dbReference>
<dbReference type="Pfam" id="PF00169">
    <property type="entry name" value="PH"/>
    <property type="match status" value="1"/>
</dbReference>
<dbReference type="PANTHER" id="PTHR12673">
    <property type="entry name" value="FACIOGENITAL DYSPLASIA PROTEIN"/>
    <property type="match status" value="1"/>
</dbReference>
<evidence type="ECO:0000256" key="1">
    <source>
        <dbReference type="SAM" id="MobiDB-lite"/>
    </source>
</evidence>
<dbReference type="Gene3D" id="1.20.900.10">
    <property type="entry name" value="Dbl homology (DH) domain"/>
    <property type="match status" value="1"/>
</dbReference>
<dbReference type="Gene3D" id="2.30.29.30">
    <property type="entry name" value="Pleckstrin-homology domain (PH domain)/Phosphotyrosine-binding domain (PTB)"/>
    <property type="match status" value="1"/>
</dbReference>
<feature type="region of interest" description="Disordered" evidence="1">
    <location>
        <begin position="413"/>
        <end position="433"/>
    </location>
</feature>
<accession>A0ABN7B1H1</accession>
<evidence type="ECO:0000259" key="2">
    <source>
        <dbReference type="PROSITE" id="PS50003"/>
    </source>
</evidence>
<dbReference type="Proteomes" id="UP001307889">
    <property type="component" value="Chromosome 9"/>
</dbReference>
<dbReference type="EMBL" id="AP028917">
    <property type="protein sequence ID" value="BES98274.1"/>
    <property type="molecule type" value="Genomic_DNA"/>
</dbReference>
<protein>
    <submittedName>
        <fullName evidence="4">Guanine nucleotide exchange factor</fullName>
    </submittedName>
</protein>
<dbReference type="PANTHER" id="PTHR12673:SF159">
    <property type="entry name" value="LD03170P"/>
    <property type="match status" value="1"/>
</dbReference>
<keyword evidence="5" id="KW-1185">Reference proteome</keyword>
<dbReference type="PROSITE" id="PS50003">
    <property type="entry name" value="PH_DOMAIN"/>
    <property type="match status" value="1"/>
</dbReference>
<dbReference type="InterPro" id="IPR051092">
    <property type="entry name" value="FYVE_RhoGEF_PH"/>
</dbReference>
<dbReference type="SMART" id="SM00233">
    <property type="entry name" value="PH"/>
    <property type="match status" value="1"/>
</dbReference>
<proteinExistence type="predicted"/>
<dbReference type="InterPro" id="IPR000219">
    <property type="entry name" value="DH_dom"/>
</dbReference>
<dbReference type="Pfam" id="PF00621">
    <property type="entry name" value="RhoGEF"/>
    <property type="match status" value="1"/>
</dbReference>
<evidence type="ECO:0000313" key="5">
    <source>
        <dbReference type="Proteomes" id="UP001307889"/>
    </source>
</evidence>
<evidence type="ECO:0000313" key="4">
    <source>
        <dbReference type="EMBL" id="BES98274.1"/>
    </source>
</evidence>
<dbReference type="InterPro" id="IPR011993">
    <property type="entry name" value="PH-like_dom_sf"/>
</dbReference>
<dbReference type="InterPro" id="IPR001849">
    <property type="entry name" value="PH_domain"/>
</dbReference>
<feature type="compositionally biased region" description="Polar residues" evidence="1">
    <location>
        <begin position="416"/>
        <end position="426"/>
    </location>
</feature>
<feature type="region of interest" description="Disordered" evidence="1">
    <location>
        <begin position="366"/>
        <end position="397"/>
    </location>
</feature>